<protein>
    <submittedName>
        <fullName evidence="1">Metalloproteinase</fullName>
    </submittedName>
</protein>
<reference evidence="1 2" key="1">
    <citation type="submission" date="2024-03" db="EMBL/GenBank/DDBJ databases">
        <title>Mouse gut bacterial collection (mGBC) of GemPharmatech.</title>
        <authorList>
            <person name="He Y."/>
            <person name="Dong L."/>
            <person name="Wu D."/>
            <person name="Gao X."/>
            <person name="Lin Z."/>
        </authorList>
    </citation>
    <scope>NUCLEOTIDE SEQUENCE [LARGE SCALE GENOMIC DNA]</scope>
    <source>
        <strain evidence="1 2">54-13</strain>
    </source>
</reference>
<organism evidence="1 2">
    <name type="scientific">Heminiphilus faecis</name>
    <dbReference type="NCBI Taxonomy" id="2601703"/>
    <lineage>
        <taxon>Bacteria</taxon>
        <taxon>Pseudomonadati</taxon>
        <taxon>Bacteroidota</taxon>
        <taxon>Bacteroidia</taxon>
        <taxon>Bacteroidales</taxon>
        <taxon>Muribaculaceae</taxon>
        <taxon>Heminiphilus</taxon>
    </lineage>
</organism>
<dbReference type="EMBL" id="JBCLPP010000023">
    <property type="protein sequence ID" value="MEY8245795.1"/>
    <property type="molecule type" value="Genomic_DNA"/>
</dbReference>
<evidence type="ECO:0000313" key="1">
    <source>
        <dbReference type="EMBL" id="MEY8245795.1"/>
    </source>
</evidence>
<keyword evidence="1" id="KW-0482">Metalloprotease</keyword>
<dbReference type="GO" id="GO:0008237">
    <property type="term" value="F:metallopeptidase activity"/>
    <property type="evidence" value="ECO:0007669"/>
    <property type="project" value="UniProtKB-KW"/>
</dbReference>
<name>A0ABV4CZY4_9BACT</name>
<dbReference type="RefSeq" id="WP_369863519.1">
    <property type="nucleotide sequence ID" value="NZ_JBCLPP010000023.1"/>
</dbReference>
<keyword evidence="1" id="KW-0378">Hydrolase</keyword>
<gene>
    <name evidence="1" type="ORF">AAK873_09245</name>
</gene>
<proteinExistence type="predicted"/>
<dbReference type="InterPro" id="IPR053842">
    <property type="entry name" value="NikA-like"/>
</dbReference>
<evidence type="ECO:0000313" key="2">
    <source>
        <dbReference type="Proteomes" id="UP001565200"/>
    </source>
</evidence>
<comment type="caution">
    <text evidence="1">The sequence shown here is derived from an EMBL/GenBank/DDBJ whole genome shotgun (WGS) entry which is preliminary data.</text>
</comment>
<keyword evidence="2" id="KW-1185">Reference proteome</keyword>
<dbReference type="Proteomes" id="UP001565200">
    <property type="component" value="Unassembled WGS sequence"/>
</dbReference>
<keyword evidence="1" id="KW-0645">Protease</keyword>
<sequence>MSRKRLPQDQLRTCTITTKITAAERQHIIGNAGKCGLTPSEYIRQRAIGYEPPSALTAEETALLHNLDNCRVDIVNYANALAGMNHDQRMAMFQKVPFMLQWYKEIIPITNAVNDFINSVINGGRIQRRTITNLKKMNK</sequence>
<accession>A0ABV4CZY4</accession>
<dbReference type="Pfam" id="PF21983">
    <property type="entry name" value="NikA-like"/>
    <property type="match status" value="1"/>
</dbReference>